<accession>A0A9P6GWU5</accession>
<dbReference type="Proteomes" id="UP000740883">
    <property type="component" value="Unassembled WGS sequence"/>
</dbReference>
<organism evidence="1 2">
    <name type="scientific">Nosema granulosis</name>
    <dbReference type="NCBI Taxonomy" id="83296"/>
    <lineage>
        <taxon>Eukaryota</taxon>
        <taxon>Fungi</taxon>
        <taxon>Fungi incertae sedis</taxon>
        <taxon>Microsporidia</taxon>
        <taxon>Nosematidae</taxon>
        <taxon>Nosema</taxon>
    </lineage>
</organism>
<sequence>MATATKAVREFNGDEGDGIEVWLKEVNIISQSAGLEPDALLGLIVVKLSGKTRSYLVSLRNGNLSSITLEEVLEGLKKRFENQTNTDEILERFLAVKTTFSYNEYTKLLKEATILLERECISLKSLIRLKISKSLSN</sequence>
<evidence type="ECO:0000313" key="2">
    <source>
        <dbReference type="Proteomes" id="UP000740883"/>
    </source>
</evidence>
<evidence type="ECO:0000313" key="1">
    <source>
        <dbReference type="EMBL" id="KAF9761287.1"/>
    </source>
</evidence>
<reference evidence="1 2" key="1">
    <citation type="journal article" date="2020" name="Genome Biol. Evol.">
        <title>Comparative genomics of strictly vertically transmitted, feminizing microsporidia endosymbionts of amphipod crustaceans.</title>
        <authorList>
            <person name="Cormier A."/>
            <person name="Chebbi M.A."/>
            <person name="Giraud I."/>
            <person name="Wattier R."/>
            <person name="Teixeira M."/>
            <person name="Gilbert C."/>
            <person name="Rigaud T."/>
            <person name="Cordaux R."/>
        </authorList>
    </citation>
    <scope>NUCLEOTIDE SEQUENCE [LARGE SCALE GENOMIC DNA]</scope>
    <source>
        <strain evidence="1 2">Ou3-Ou53</strain>
    </source>
</reference>
<comment type="caution">
    <text evidence="1">The sequence shown here is derived from an EMBL/GenBank/DDBJ whole genome shotgun (WGS) entry which is preliminary data.</text>
</comment>
<proteinExistence type="predicted"/>
<dbReference type="OrthoDB" id="154361at2759"/>
<protein>
    <submittedName>
        <fullName evidence="1">Uncharacterized protein</fullName>
    </submittedName>
</protein>
<dbReference type="EMBL" id="SBJO01000372">
    <property type="protein sequence ID" value="KAF9761287.1"/>
    <property type="molecule type" value="Genomic_DNA"/>
</dbReference>
<gene>
    <name evidence="1" type="ORF">NGRA_2749</name>
</gene>
<dbReference type="AlphaFoldDB" id="A0A9P6GWU5"/>
<keyword evidence="2" id="KW-1185">Reference proteome</keyword>
<name>A0A9P6GWU5_9MICR</name>